<dbReference type="Proteomes" id="UP000477010">
    <property type="component" value="Unassembled WGS sequence"/>
</dbReference>
<evidence type="ECO:0000313" key="3">
    <source>
        <dbReference type="Proteomes" id="UP000221015"/>
    </source>
</evidence>
<dbReference type="EMBL" id="NMTS02000001">
    <property type="protein sequence ID" value="PLK30799.1"/>
    <property type="molecule type" value="Genomic_DNA"/>
</dbReference>
<dbReference type="AlphaFoldDB" id="A0A2J4JSF8"/>
<reference evidence="2 3" key="1">
    <citation type="journal article" date="2017" name="Front. Microbiol.">
        <title>New Insights into the Diversity of the Genus Faecalibacterium.</title>
        <authorList>
            <person name="Benevides L."/>
            <person name="Burman S."/>
            <person name="Martin R."/>
            <person name="Robert V."/>
            <person name="Thomas M."/>
            <person name="Miquel S."/>
            <person name="Chain F."/>
            <person name="Sokol H."/>
            <person name="Bermudez-Humaran L.G."/>
            <person name="Morrison M."/>
            <person name="Langella P."/>
            <person name="Azevedo V.A."/>
            <person name="Chatel J.M."/>
            <person name="Soares S."/>
        </authorList>
    </citation>
    <scope>NUCLEOTIDE SEQUENCE [LARGE SCALE GENOMIC DNA]</scope>
    <source>
        <strain evidence="2 3">CNCM I 4542</strain>
    </source>
</reference>
<gene>
    <name evidence="2" type="ORF">CGS50_004095</name>
    <name evidence="1" type="ORF">GKD85_13940</name>
</gene>
<accession>A0A2J4JSF8</accession>
<sequence>MAKAIYDVQVPNIGEVERALGDMRDKAPRAMKNAVNQTATRAKNMMIRQARLRYAVNSAGRRHLNALKVRNRATTQNPTAEIFISSRRNDLGDFQSNPSVPHMGRDWVLSPEFHTSRVLKKSPMEALTGGHTALGQASKGFLVKFDSGHVGMVQRLIGRPAANPKSTRWRSKNGVVEKLYTMSSPSASAMHSTVWREEVEPDSEIILQERLQHEVSKILTQAGRKTK</sequence>
<dbReference type="EMBL" id="WKQE01000027">
    <property type="protein sequence ID" value="MSC81883.1"/>
    <property type="molecule type" value="Genomic_DNA"/>
</dbReference>
<proteinExistence type="predicted"/>
<reference evidence="1 4" key="3">
    <citation type="journal article" date="2019" name="Nat. Med.">
        <title>A library of human gut bacterial isolates paired with longitudinal multiomics data enables mechanistic microbiome research.</title>
        <authorList>
            <person name="Poyet M."/>
            <person name="Groussin M."/>
            <person name="Gibbons S.M."/>
            <person name="Avila-Pacheco J."/>
            <person name="Jiang X."/>
            <person name="Kearney S.M."/>
            <person name="Perrotta A.R."/>
            <person name="Berdy B."/>
            <person name="Zhao S."/>
            <person name="Lieberman T.D."/>
            <person name="Swanson P.K."/>
            <person name="Smith M."/>
            <person name="Roesemann S."/>
            <person name="Alexander J.E."/>
            <person name="Rich S.A."/>
            <person name="Livny J."/>
            <person name="Vlamakis H."/>
            <person name="Clish C."/>
            <person name="Bullock K."/>
            <person name="Deik A."/>
            <person name="Scott J."/>
            <person name="Pierce K.A."/>
            <person name="Xavier R.J."/>
            <person name="Alm E.J."/>
        </authorList>
    </citation>
    <scope>NUCLEOTIDE SEQUENCE [LARGE SCALE GENOMIC DNA]</scope>
    <source>
        <strain evidence="1 4">BIOML-B9</strain>
    </source>
</reference>
<evidence type="ECO:0000313" key="4">
    <source>
        <dbReference type="Proteomes" id="UP000477010"/>
    </source>
</evidence>
<evidence type="ECO:0008006" key="5">
    <source>
        <dbReference type="Google" id="ProtNLM"/>
    </source>
</evidence>
<evidence type="ECO:0000313" key="2">
    <source>
        <dbReference type="EMBL" id="PLK30799.1"/>
    </source>
</evidence>
<reference evidence="2" key="2">
    <citation type="submission" date="2017-07" db="EMBL/GenBank/DDBJ databases">
        <authorList>
            <person name="Sun Z.S."/>
            <person name="Albrecht U."/>
            <person name="Echele G."/>
            <person name="Lee C.C."/>
        </authorList>
    </citation>
    <scope>NUCLEOTIDE SEQUENCE</scope>
    <source>
        <strain evidence="2">CNCM I 4542</strain>
    </source>
</reference>
<organism evidence="2 3">
    <name type="scientific">Faecalibacterium prausnitzii</name>
    <dbReference type="NCBI Taxonomy" id="853"/>
    <lineage>
        <taxon>Bacteria</taxon>
        <taxon>Bacillati</taxon>
        <taxon>Bacillota</taxon>
        <taxon>Clostridia</taxon>
        <taxon>Eubacteriales</taxon>
        <taxon>Oscillospiraceae</taxon>
        <taxon>Faecalibacterium</taxon>
    </lineage>
</organism>
<dbReference type="Proteomes" id="UP000221015">
    <property type="component" value="Unassembled WGS sequence"/>
</dbReference>
<protein>
    <recommendedName>
        <fullName evidence="5">Neck protein</fullName>
    </recommendedName>
</protein>
<comment type="caution">
    <text evidence="2">The sequence shown here is derived from an EMBL/GenBank/DDBJ whole genome shotgun (WGS) entry which is preliminary data.</text>
</comment>
<dbReference type="RefSeq" id="WP_015564785.1">
    <property type="nucleotide sequence ID" value="NZ_JAEKBW010000001.1"/>
</dbReference>
<evidence type="ECO:0000313" key="1">
    <source>
        <dbReference type="EMBL" id="MSC81883.1"/>
    </source>
</evidence>
<name>A0A2J4JSF8_9FIRM</name>